<name>A0A0D2M883_HYPSF</name>
<accession>A0A0D2M883</accession>
<dbReference type="EMBL" id="KN817577">
    <property type="protein sequence ID" value="KJA19528.1"/>
    <property type="molecule type" value="Genomic_DNA"/>
</dbReference>
<dbReference type="InterPro" id="IPR001227">
    <property type="entry name" value="Ac_transferase_dom_sf"/>
</dbReference>
<evidence type="ECO:0000259" key="20">
    <source>
        <dbReference type="PROSITE" id="PS52004"/>
    </source>
</evidence>
<dbReference type="Pfam" id="PF00698">
    <property type="entry name" value="Acyl_transf_1"/>
    <property type="match status" value="1"/>
</dbReference>
<dbReference type="PROSITE" id="PS50075">
    <property type="entry name" value="CARRIER"/>
    <property type="match status" value="1"/>
</dbReference>
<gene>
    <name evidence="21" type="ORF">HYPSUDRAFT_143718</name>
</gene>
<dbReference type="InterPro" id="IPR018201">
    <property type="entry name" value="Ketoacyl_synth_AS"/>
</dbReference>
<dbReference type="InterPro" id="IPR037143">
    <property type="entry name" value="4-PPantetheinyl_Trfase_dom_sf"/>
</dbReference>
<dbReference type="Gene3D" id="3.40.50.720">
    <property type="entry name" value="NAD(P)-binding Rossmann-like Domain"/>
    <property type="match status" value="1"/>
</dbReference>
<evidence type="ECO:0000256" key="12">
    <source>
        <dbReference type="ARBA" id="ARBA00023239"/>
    </source>
</evidence>
<dbReference type="InterPro" id="IPR013565">
    <property type="entry name" value="Fas1/AflB-like_central"/>
</dbReference>
<dbReference type="GO" id="GO:0004315">
    <property type="term" value="F:3-oxoacyl-[acyl-carrier-protein] synthase activity"/>
    <property type="evidence" value="ECO:0007669"/>
    <property type="project" value="UniProtKB-EC"/>
</dbReference>
<evidence type="ECO:0000256" key="3">
    <source>
        <dbReference type="ARBA" id="ARBA00022450"/>
    </source>
</evidence>
<dbReference type="Gene3D" id="3.40.366.10">
    <property type="entry name" value="Malonyl-Coenzyme A Acyl Carrier Protein, domain 2"/>
    <property type="match status" value="3"/>
</dbReference>
<keyword evidence="22" id="KW-1185">Reference proteome</keyword>
<comment type="similarity">
    <text evidence="2">Belongs to the thiolase-like superfamily. Fungal fatty acid synthetase subunit alpha family.</text>
</comment>
<dbReference type="InterPro" id="IPR004568">
    <property type="entry name" value="Ppantetheine-prot_Trfase_dom"/>
</dbReference>
<dbReference type="InterPro" id="IPR054357">
    <property type="entry name" value="MFE-2_N"/>
</dbReference>
<dbReference type="GO" id="GO:0004316">
    <property type="term" value="F:3-oxoacyl-[acyl-carrier-protein] reductase (NADPH) activity"/>
    <property type="evidence" value="ECO:0007669"/>
    <property type="project" value="UniProtKB-EC"/>
</dbReference>
<dbReference type="Pfam" id="PF17828">
    <property type="entry name" value="FAS_N"/>
    <property type="match status" value="1"/>
</dbReference>
<dbReference type="InterPro" id="IPR008278">
    <property type="entry name" value="4-PPantetheinyl_Trfase_dom"/>
</dbReference>
<dbReference type="Gene3D" id="1.20.1050.120">
    <property type="match status" value="1"/>
</dbReference>
<evidence type="ECO:0000256" key="10">
    <source>
        <dbReference type="ARBA" id="ARBA00023002"/>
    </source>
</evidence>
<evidence type="ECO:0000256" key="5">
    <source>
        <dbReference type="ARBA" id="ARBA00022679"/>
    </source>
</evidence>
<evidence type="ECO:0000313" key="22">
    <source>
        <dbReference type="Proteomes" id="UP000054270"/>
    </source>
</evidence>
<dbReference type="SUPFAM" id="SSF54637">
    <property type="entry name" value="Thioesterase/thiol ester dehydrase-isomerase"/>
    <property type="match status" value="2"/>
</dbReference>
<feature type="domain" description="Ketosynthase family 3 (KS3)" evidence="20">
    <location>
        <begin position="3177"/>
        <end position="3711"/>
    </location>
</feature>
<keyword evidence="4" id="KW-0597">Phosphoprotein</keyword>
<protein>
    <submittedName>
        <fullName evidence="21">Uncharacterized protein</fullName>
    </submittedName>
</protein>
<keyword evidence="6" id="KW-0479">Metal-binding</keyword>
<evidence type="ECO:0000313" key="21">
    <source>
        <dbReference type="EMBL" id="KJA19528.1"/>
    </source>
</evidence>
<dbReference type="PROSITE" id="PS00606">
    <property type="entry name" value="KS3_1"/>
    <property type="match status" value="1"/>
</dbReference>
<dbReference type="Gene3D" id="1.20.930.70">
    <property type="match status" value="1"/>
</dbReference>
<comment type="catalytic activity">
    <reaction evidence="15">
        <text>acetyl-CoA + n malonyl-CoA + 2n NADPH + 4n H(+) = a long-chain-acyl-CoA + n CoA + n CO2 + 2n NADP(+).</text>
        <dbReference type="EC" id="2.3.1.86"/>
    </reaction>
</comment>
<dbReference type="GO" id="GO:0005835">
    <property type="term" value="C:fatty acid synthase complex"/>
    <property type="evidence" value="ECO:0007669"/>
    <property type="project" value="InterPro"/>
</dbReference>
<dbReference type="GO" id="GO:0000287">
    <property type="term" value="F:magnesium ion binding"/>
    <property type="evidence" value="ECO:0007669"/>
    <property type="project" value="InterPro"/>
</dbReference>
<evidence type="ECO:0000259" key="19">
    <source>
        <dbReference type="PROSITE" id="PS50075"/>
    </source>
</evidence>
<evidence type="ECO:0000256" key="11">
    <source>
        <dbReference type="ARBA" id="ARBA00023026"/>
    </source>
</evidence>
<keyword evidence="5" id="KW-0808">Transferase</keyword>
<dbReference type="Pfam" id="PF00109">
    <property type="entry name" value="ketoacyl-synt"/>
    <property type="match status" value="1"/>
</dbReference>
<evidence type="ECO:0000256" key="16">
    <source>
        <dbReference type="ARBA" id="ARBA00048508"/>
    </source>
</evidence>
<evidence type="ECO:0000256" key="8">
    <source>
        <dbReference type="ARBA" id="ARBA00022842"/>
    </source>
</evidence>
<dbReference type="Pfam" id="PF01575">
    <property type="entry name" value="MaoC_dehydratas"/>
    <property type="match status" value="1"/>
</dbReference>
<evidence type="ECO:0000256" key="6">
    <source>
        <dbReference type="ARBA" id="ARBA00022723"/>
    </source>
</evidence>
<dbReference type="InterPro" id="IPR040883">
    <property type="entry name" value="FAS_meander"/>
</dbReference>
<dbReference type="FunFam" id="3.30.1120.100:FF:000001">
    <property type="entry name" value="Fatty acid synthase beta subunit dehydratase"/>
    <property type="match status" value="1"/>
</dbReference>
<dbReference type="GO" id="GO:0004300">
    <property type="term" value="F:enoyl-CoA hydratase activity"/>
    <property type="evidence" value="ECO:0007669"/>
    <property type="project" value="UniProtKB-ARBA"/>
</dbReference>
<keyword evidence="11" id="KW-0843">Virulence</keyword>
<dbReference type="Gene3D" id="6.10.60.10">
    <property type="match status" value="1"/>
</dbReference>
<dbReference type="GO" id="GO:0019171">
    <property type="term" value="F:(3R)-hydroxyacyl-[acyl-carrier-protein] dehydratase activity"/>
    <property type="evidence" value="ECO:0007669"/>
    <property type="project" value="InterPro"/>
</dbReference>
<dbReference type="SUPFAM" id="SSF51735">
    <property type="entry name" value="NAD(P)-binding Rossmann-fold domains"/>
    <property type="match status" value="1"/>
</dbReference>
<dbReference type="Pfam" id="PF08354">
    <property type="entry name" value="Fas1-AflB-like_hel"/>
    <property type="match status" value="1"/>
</dbReference>
<dbReference type="Gene3D" id="6.10.250.1930">
    <property type="match status" value="1"/>
</dbReference>
<dbReference type="Gene3D" id="3.20.20.70">
    <property type="entry name" value="Aldolase class I"/>
    <property type="match status" value="1"/>
</dbReference>
<dbReference type="FunFam" id="3.40.366.10:FF:000003">
    <property type="entry name" value="Fatty acid synthase subunit beta dehydratase"/>
    <property type="match status" value="1"/>
</dbReference>
<dbReference type="SUPFAM" id="SSF56214">
    <property type="entry name" value="4'-phosphopantetheinyl transferase"/>
    <property type="match status" value="1"/>
</dbReference>
<dbReference type="Pfam" id="PF22235">
    <property type="entry name" value="FAS1_thioest_ins"/>
    <property type="match status" value="1"/>
</dbReference>
<dbReference type="UniPathway" id="UPA00659"/>
<dbReference type="Pfam" id="PF01648">
    <property type="entry name" value="ACPS"/>
    <property type="match status" value="1"/>
</dbReference>
<dbReference type="GO" id="GO:0004321">
    <property type="term" value="F:fatty-acyl-CoA synthase activity"/>
    <property type="evidence" value="ECO:0007669"/>
    <property type="project" value="UniProtKB-EC"/>
</dbReference>
<proteinExistence type="inferred from homology"/>
<evidence type="ECO:0000256" key="17">
    <source>
        <dbReference type="ARBA" id="ARBA00049541"/>
    </source>
</evidence>
<dbReference type="Pfam" id="PF02801">
    <property type="entry name" value="Ketoacyl-synt_C"/>
    <property type="match status" value="1"/>
</dbReference>
<dbReference type="Gene3D" id="3.90.25.70">
    <property type="match status" value="1"/>
</dbReference>
<dbReference type="SMART" id="SM00827">
    <property type="entry name" value="PKS_AT"/>
    <property type="match status" value="1"/>
</dbReference>
<dbReference type="OrthoDB" id="4251012at2759"/>
<dbReference type="InterPro" id="IPR014030">
    <property type="entry name" value="Ketoacyl_synth_N"/>
</dbReference>
<dbReference type="InterPro" id="IPR032088">
    <property type="entry name" value="SAT"/>
</dbReference>
<comment type="catalytic activity">
    <reaction evidence="17">
        <text>a fatty acyl-[ACP] + malonyl-[ACP] + H(+) = a 3-oxoacyl-[ACP] + holo-[ACP] + CO2</text>
        <dbReference type="Rhea" id="RHEA:22836"/>
        <dbReference type="Rhea" id="RHEA-COMP:9623"/>
        <dbReference type="Rhea" id="RHEA-COMP:9685"/>
        <dbReference type="Rhea" id="RHEA-COMP:9916"/>
        <dbReference type="Rhea" id="RHEA-COMP:14125"/>
        <dbReference type="ChEBI" id="CHEBI:15378"/>
        <dbReference type="ChEBI" id="CHEBI:16526"/>
        <dbReference type="ChEBI" id="CHEBI:64479"/>
        <dbReference type="ChEBI" id="CHEBI:78449"/>
        <dbReference type="ChEBI" id="CHEBI:78776"/>
        <dbReference type="ChEBI" id="CHEBI:138651"/>
        <dbReference type="EC" id="2.3.1.41"/>
    </reaction>
</comment>
<dbReference type="InterPro" id="IPR013785">
    <property type="entry name" value="Aldolase_TIM"/>
</dbReference>
<comment type="subunit">
    <text evidence="14">[Alpha(6)beta(6)] hexamers of two multifunctional subunits (alpha and beta).</text>
</comment>
<dbReference type="Gene3D" id="3.40.47.10">
    <property type="match status" value="2"/>
</dbReference>
<dbReference type="Pfam" id="PF17951">
    <property type="entry name" value="FAS_meander"/>
    <property type="match status" value="1"/>
</dbReference>
<dbReference type="InterPro" id="IPR009081">
    <property type="entry name" value="PP-bd_ACP"/>
</dbReference>
<evidence type="ECO:0000256" key="13">
    <source>
        <dbReference type="ARBA" id="ARBA00023268"/>
    </source>
</evidence>
<dbReference type="Pfam" id="PF00106">
    <property type="entry name" value="adh_short"/>
    <property type="match status" value="1"/>
</dbReference>
<dbReference type="FunFam" id="3.40.366.10:FF:000006">
    <property type="entry name" value="Fatty acid synthase beta subunit dehydratase"/>
    <property type="match status" value="1"/>
</dbReference>
<dbReference type="PRINTS" id="PR01483">
    <property type="entry name" value="FASYNTHASE"/>
</dbReference>
<dbReference type="SUPFAM" id="SSF52151">
    <property type="entry name" value="FabD/lysophospholipase-like"/>
    <property type="match status" value="2"/>
</dbReference>
<dbReference type="InterPro" id="IPR036291">
    <property type="entry name" value="NAD(P)-bd_dom_sf"/>
</dbReference>
<dbReference type="InterPro" id="IPR002347">
    <property type="entry name" value="SDR_fam"/>
</dbReference>
<dbReference type="Gene3D" id="6.10.140.1400">
    <property type="match status" value="1"/>
</dbReference>
<comment type="catalytic activity">
    <reaction evidence="16">
        <text>a (3R)-hydroxyacyl-[ACP] + NADP(+) = a 3-oxoacyl-[ACP] + NADPH + H(+)</text>
        <dbReference type="Rhea" id="RHEA:17397"/>
        <dbReference type="Rhea" id="RHEA-COMP:9916"/>
        <dbReference type="Rhea" id="RHEA-COMP:9945"/>
        <dbReference type="ChEBI" id="CHEBI:15378"/>
        <dbReference type="ChEBI" id="CHEBI:57783"/>
        <dbReference type="ChEBI" id="CHEBI:58349"/>
        <dbReference type="ChEBI" id="CHEBI:78776"/>
        <dbReference type="ChEBI" id="CHEBI:78827"/>
        <dbReference type="EC" id="1.1.1.100"/>
    </reaction>
</comment>
<dbReference type="InterPro" id="IPR041550">
    <property type="entry name" value="FASI_helical"/>
</dbReference>
<dbReference type="OMA" id="WQVTRKA"/>
<feature type="region of interest" description="Disordered" evidence="18">
    <location>
        <begin position="2659"/>
        <end position="2678"/>
    </location>
</feature>
<dbReference type="InterPro" id="IPR016039">
    <property type="entry name" value="Thiolase-like"/>
</dbReference>
<dbReference type="CDD" id="cd08950">
    <property type="entry name" value="KR_fFAS_SDR_c_like"/>
    <property type="match status" value="1"/>
</dbReference>
<evidence type="ECO:0000256" key="15">
    <source>
        <dbReference type="ARBA" id="ARBA00048237"/>
    </source>
</evidence>
<dbReference type="InterPro" id="IPR016035">
    <property type="entry name" value="Acyl_Trfase/lysoPLipase"/>
</dbReference>
<dbReference type="SUPFAM" id="SSF51395">
    <property type="entry name" value="FMN-linked oxidoreductases"/>
    <property type="match status" value="1"/>
</dbReference>
<comment type="pathway">
    <text evidence="1">Lipid metabolism; fatty acid beta-oxidation.</text>
</comment>
<dbReference type="SUPFAM" id="SSF53901">
    <property type="entry name" value="Thiolase-like"/>
    <property type="match status" value="2"/>
</dbReference>
<dbReference type="Pfam" id="PF18325">
    <property type="entry name" value="Fas_alpha_ACP"/>
    <property type="match status" value="1"/>
</dbReference>
<dbReference type="InterPro" id="IPR040899">
    <property type="entry name" value="Fas_alpha_ACP"/>
</dbReference>
<dbReference type="GO" id="GO:0016787">
    <property type="term" value="F:hydrolase activity"/>
    <property type="evidence" value="ECO:0007669"/>
    <property type="project" value="UniProtKB-KW"/>
</dbReference>
<dbReference type="GO" id="GO:0004318">
    <property type="term" value="F:enoyl-[acyl-carrier-protein] reductase (NADH) activity"/>
    <property type="evidence" value="ECO:0007669"/>
    <property type="project" value="InterPro"/>
</dbReference>
<dbReference type="FunFam" id="3.90.25.70:FF:000001">
    <property type="entry name" value="Fatty acid synthase subunit alpha"/>
    <property type="match status" value="1"/>
</dbReference>
<evidence type="ECO:0000256" key="14">
    <source>
        <dbReference type="ARBA" id="ARBA00033756"/>
    </source>
</evidence>
<dbReference type="CDD" id="cd03447">
    <property type="entry name" value="FAS_MaoC"/>
    <property type="match status" value="1"/>
</dbReference>
<dbReference type="FunFam" id="1.20.930.70:FF:000001">
    <property type="entry name" value="Fatty acid synthase beta subunit dehydratase"/>
    <property type="match status" value="1"/>
</dbReference>
<keyword evidence="7" id="KW-0378">Hydrolase</keyword>
<dbReference type="GO" id="GO:0004312">
    <property type="term" value="F:fatty acid synthase activity"/>
    <property type="evidence" value="ECO:0007669"/>
    <property type="project" value="InterPro"/>
</dbReference>
<keyword evidence="8" id="KW-0460">Magnesium</keyword>
<dbReference type="FunFam" id="3.20.20.70:FF:000078">
    <property type="entry name" value="Fatty acid synthase beta subunit dehydratase"/>
    <property type="match status" value="1"/>
</dbReference>
<dbReference type="GO" id="GO:0008897">
    <property type="term" value="F:holo-[acyl-carrier-protein] synthase activity"/>
    <property type="evidence" value="ECO:0007669"/>
    <property type="project" value="InterPro"/>
</dbReference>
<evidence type="ECO:0000256" key="9">
    <source>
        <dbReference type="ARBA" id="ARBA00022857"/>
    </source>
</evidence>
<dbReference type="InterPro" id="IPR014031">
    <property type="entry name" value="Ketoacyl_synth_C"/>
</dbReference>
<evidence type="ECO:0000256" key="2">
    <source>
        <dbReference type="ARBA" id="ARBA00007485"/>
    </source>
</evidence>
<dbReference type="InterPro" id="IPR014043">
    <property type="entry name" value="Acyl_transferase_dom"/>
</dbReference>
<dbReference type="Gene3D" id="3.10.129.10">
    <property type="entry name" value="Hotdog Thioesterase"/>
    <property type="match status" value="2"/>
</dbReference>
<dbReference type="Pfam" id="PF22622">
    <property type="entry name" value="MFE-2_hydrat-2_N"/>
    <property type="match status" value="1"/>
</dbReference>
<keyword evidence="9" id="KW-0521">NADP</keyword>
<dbReference type="InterPro" id="IPR047224">
    <property type="entry name" value="FAS_alpha_su_C"/>
</dbReference>
<dbReference type="InterPro" id="IPR050830">
    <property type="entry name" value="Fungal_FAS"/>
</dbReference>
<dbReference type="GO" id="GO:0006633">
    <property type="term" value="P:fatty acid biosynthetic process"/>
    <property type="evidence" value="ECO:0007669"/>
    <property type="project" value="InterPro"/>
</dbReference>
<dbReference type="FunFam" id="3.30.70.3330:FF:000001">
    <property type="entry name" value="Fatty acid synthase subunit beta dehydratase"/>
    <property type="match status" value="1"/>
</dbReference>
<evidence type="ECO:0000256" key="1">
    <source>
        <dbReference type="ARBA" id="ARBA00005005"/>
    </source>
</evidence>
<keyword evidence="10" id="KW-0560">Oxidoreductase</keyword>
<dbReference type="Gene3D" id="3.90.470.20">
    <property type="entry name" value="4'-phosphopantetheinyl transferase domain"/>
    <property type="match status" value="1"/>
</dbReference>
<sequence>MAGPNGTAIRPVAITTRPLIITSGQIRISIPVSTNADEWIAAEVLRDEFVHDQSQIDAVDSAAQLENEAEATVELAARFLALVAASIPKDPQSTPARIALLLNVLKHFTSSYLATKDIHTLASSFDTEVRKDVLAAYFSALSALRTQQASDIPSQPESALLTAASSGKASVFALFGGQGTNEVYFDELQNLYDIYKPFVAPFIQTLTEEVLVPLAEEESDATFYTNGLDVFSWLSGATARPSVSYLASVPVSFPLIGLTQLIQYLIVCHVANLTPGELRSRITGATGHSQGIVSAVAIAASATFDEFVENSQKALRWLFYSGLRGQQAFPVTSMEPSIVLDSIEGGEGVPSPMLSVTGLSLKELQPHIAKTNKHLPETSQLFVSLHNGPKAHVVTGPSKALFGLVTSLRKVKAPAGADQSKVPFSQRKPVFSARFLVVGVPYHSEYLADATEKLIEEDLEGEELWKATDLKIPVYNTETGFDMRELSSSITRSLCEQIFTSPIHWTKATDFPETTTHAIDFGPGGLSGIGPLTAKNFEGRGVRVVIAGDRAKGDVELFSSVDVKYEEWWSKKWSPSLVRTSDGELHLDTPFSRLLGKPPIMVAGMTPSTVKAGFVSAVLDAGYHVELAGGGHYNAAALRSKITEIQKLIPAGVGITLNALYINPRQFTFQLPLWQEMRKEGLPIEGFCVAAGIPSTEKAVEIIEGLKAAGIKHVAFKPGSVDGIRQVVNIAAANSDFPIILQWTGGRAGGHHSFEDFHQPILATYRSIRQHSNISLVGGSGFGSAEDVWEYLTGDWSVERFGIQPMPFDGFLFASRVMVAKEAHTSSSVKDLIVAAAGVDDAAWEGTYTKPTGGILTVRSELGEPIHKVATRAVKLWKEFDDTVFKMPKEKRALWLAERKKEIIDKLNKDFSKPWFGWKKDGSVAFDLGDMTYEETVLRMVRLMFVSHQKRWVDKSLKNLVGDWLRRVEERFAGVNGSGHKPSLLQNFAALDDPLPFVTTFFEKYPLASEQLLAAEDAAFFLAISQRPGQKPVPFIPVLDASFEVWFKKDSLWAAEDIDAVFDQDPQRVCILQGPVAVKWSVVKDEPVKDLLGNINKSLIQRLLERKYNGDASTVPVVDYLAVAPKNVAKTAPGVVRSQKGSATLFEIGTTLPNADAWLETLGGPTLNWLRALVTSTIIVQGTSYIDNPLRRILAPRAGQKVVITCSGTTPSSVSIYGAARSYGEHVENFKAVEIKYDEKTRGIAVSMFEERLGSSIPLVLQFVYNPSQGFAPIHEIATDRNTRIKAFYWKLWYGDNEVLPSIGIRDKFVGPEVTIKAEDVEQFCAVVGNQGESFKAARNEKIQAPMDFAIVTGWQAIMKSIFPSAIDGDLLKLVHLSNGFRMVDGSKPLAVGDVCKAEARIVSVVNASEGKIVKVKGYVYRQGQRVIEVVSAFLYRGRFVDFENTFDTTEEPDYSVPLETDADVGVLQSKEWFEWDNDAKPLLAGTSLIFRIQSQVSFKDKTTYRNVSVSGDIFVRNQLKVLVKVGSVDFQQDDSQGNPVLSYLQRHGTPLGLTTPLANDGYTLTSSDMSTAFSAPLTNEPYSKISGDFNPIHINPYFSDMASLPATITHGLWSSAATRRYVENVAAQGHPERVISYNVNFVGMVIPGDDLQVKLRHVGMRDGNIVVNIETTNGRGEKVLSGSAEVSQPNTVYVFTGQGSQEPGMGMDLYNSSPAARAVWDGADAHLLAVYGFSIVEIVKDNPKEKTIHFGGIKGQAIRQRYMDMTYDTMDKDGRVKTLPLFADIDVRTPKYTFSHPNGLLFATQFAQIALVVTEKAAFEDMRVKGFVQKDCAFAGHSLGEYSALASIADVLAISALVDVVFYRGITMQRAVERDSENRSNYAMCAVNPSRISPTFSDGALREVVDSIATISGSLLEIVNYNVEGQQYVCAGELVALQTMTNTLNYLKVQKIDIAKLTEKFTVEKVKEMLGEIVKSCLEKAQEQQKAEGYIKLERGFATIPLPGIDVPFHSRYLWAGVLPFRAYLSKKINATHLNPDMLVDKYIPNLIAKPFQVSKDYAQIIYDQTSSPRLDKVLKKWDEDKWASAEQRQQLAYIILVELLAYQFASPVRWIETQDLLFTSFDFERLIELGPSPTLTGMATRTLKAKYESVDGSVSRTRTILCHSKNVKEIYYQHEDDLEAPAADDAASATSTAPASAAAPVATVAVAAPSGPVASIEDVPVKAIDILLVVVAQKLKKRVDEIPLSKSIKDLVGGKSTLQNEILGDLQQEFASSPEKGEELPLEELGSALGSGFNGTLGKYSTGLISRLVGGKMPGGFNASAIKAHLAKSWGLGPARSDGVLLLATTVEPPKRLASEGEAKTWLDGVVTIYAQRSGISLSAPGAGGAAGGGGGGAVINSEEFIKFQADQHKFAAQHVELYMRYLGRDSRAGEIAFDQEKANSLALQAKLDSITREHGDAYLDGIQPRFDILKARHFDSSWNWARQDALIMFYDIIFGRLTTVDREITARCIALLNRADPDMLRYMQYNIDHCDASKGETYKLAKEFGQQLIDNTREVLGTPPMYKDVTFPTAPHTEVTEKGEIKYSEIVRENVRKLEAYVEEMASGDTVSGAVNIQKVQDDVLKLWSVVKALPEISSDQKNRIKALYEGVVKSLASSPEIRPPRVGTPRSRRSSSQFLRPQVTGITPVTTISSDKVPLLHLKRKVGSTWEYSSNLTGVYLDILHEIATSGTTFKDKNALLTGVGKGSIGIEIVKGLLSGGAHVVITTSSYSRKTVEYYQGIFQSFGSRGSALTVVPFNQASKQDVEALVDYIYANLGMDLDYIIPFAGIPENGREIDGLDDRSELAHRMMLVNLLRILGAVKTKKASRHFVTRPTQVILPLSPNHGLFGNDGLYSESKISLETLFQRWASESWGEYLCLAGAVIGWTRGTGLMGPTNIVAHELESYGVRTFSAKEMAFNILGLMHPLLFSITQVEPIWADLNGGMDRLPDLADITTRIRIKLNKKADLRRAIARDNSADFKVIHGVEAERLLQTVEVLPRANFRFDFPSLESSKSLSDLSHLRGLVDLDKIVVVTGYGEVGPWGSSRTRWEMEARGEFTIEGCIEMAWLMGFIKHFDGRSKDGALYVGWVDSKTNEPVDDKDIKGRYETEILKHAGVRLIEPELFRGYDPTKKVFNQEVELIHDLEPIEISDSEAQKFKLQHGDKCDVWAGEGGQWFAKFKKGACVFVPKAFKFSRTVAGQIPTGWHAGRYGIPDDIIAQTDRTTLWALVSTIEALNASGITDPYELYKHMHPSEVGTALGSGMGGTVSMSKMFKDRRDEKEVQNDILQETFINTTAGWVNLLLLSSSGPVKIPVGACATALQSLEIASDTILSGKAKVMIAGGFDDISEEGSYEFANMKATSNAETEFAMGREPTEMSRPATTSRAGFMESQGTGVHIVMSAKTALELGAPIRGILAFTSTSTDKAGRSVPAPGRGALTVAREVKSKHSLPILDVAYRSRQLSFRRTQISQWLLHEQNELQEEFAARKQAGETVDSEYVSSRIVNLEKEAIRQEKDALAMYGMLEGSDPQIAPLRRALAVWGLTADDIGILSIHGTSTGANEENETHIWNDIFTTISRTPGNAVPIMAQKSLLGHAKGGSAAWQAAGLLQTVITGIIPGNRNSDNIDSHFQDRQYLMFPSKTIHTDGIRAGVMSSFGFGQVGGTALVVHPRYLFGALEPTYYEEYKKRNRVRGLQSYKAMSEMMIKNSLVKIKEHPPYQGDMEGKVLLNSMARASFDPKTGEYSFQGKLATSAPVDAANVKAVSEIFDANAFSETSPLGVGVDQELISSVPSHNPTFVARNFTDAEISYCRSQPSPPSSFAARWVGKEAVFKSLGVKSKGAAAAMKDIEILNDASGVPTVRLHGEAKTKASERGVSKVLISLSHSETVAIAFAQAS</sequence>
<dbReference type="NCBIfam" id="TIGR00556">
    <property type="entry name" value="pantethn_trn"/>
    <property type="match status" value="1"/>
</dbReference>
<keyword evidence="13" id="KW-0511">Multifunctional enzyme</keyword>
<feature type="domain" description="Carrier" evidence="19">
    <location>
        <begin position="2223"/>
        <end position="2298"/>
    </location>
</feature>
<keyword evidence="3" id="KW-0596">Phosphopantetheine</keyword>
<dbReference type="Gene3D" id="3.30.1120.100">
    <property type="match status" value="1"/>
</dbReference>
<evidence type="ECO:0000256" key="4">
    <source>
        <dbReference type="ARBA" id="ARBA00022553"/>
    </source>
</evidence>
<dbReference type="Gene3D" id="3.30.70.3330">
    <property type="match status" value="1"/>
</dbReference>
<dbReference type="Proteomes" id="UP000054270">
    <property type="component" value="Unassembled WGS sequence"/>
</dbReference>
<dbReference type="PROSITE" id="PS52004">
    <property type="entry name" value="KS3_2"/>
    <property type="match status" value="1"/>
</dbReference>
<dbReference type="InterPro" id="IPR029069">
    <property type="entry name" value="HotDog_dom_sf"/>
</dbReference>
<dbReference type="Gene3D" id="3.30.70.2490">
    <property type="match status" value="1"/>
</dbReference>
<dbReference type="InterPro" id="IPR020841">
    <property type="entry name" value="PKS_Beta-ketoAc_synthase_dom"/>
</dbReference>
<dbReference type="InterPro" id="IPR003965">
    <property type="entry name" value="Fatty_acid_synthase"/>
</dbReference>
<evidence type="ECO:0000256" key="7">
    <source>
        <dbReference type="ARBA" id="ARBA00022801"/>
    </source>
</evidence>
<dbReference type="PANTHER" id="PTHR10982">
    <property type="entry name" value="MALONYL COA-ACYL CARRIER PROTEIN TRANSACYLASE"/>
    <property type="match status" value="1"/>
</dbReference>
<evidence type="ECO:0000256" key="18">
    <source>
        <dbReference type="SAM" id="MobiDB-lite"/>
    </source>
</evidence>
<dbReference type="InterPro" id="IPR041099">
    <property type="entry name" value="FAS1_N"/>
</dbReference>
<organism evidence="21 22">
    <name type="scientific">Hypholoma sublateritium (strain FD-334 SS-4)</name>
    <dbReference type="NCBI Taxonomy" id="945553"/>
    <lineage>
        <taxon>Eukaryota</taxon>
        <taxon>Fungi</taxon>
        <taxon>Dikarya</taxon>
        <taxon>Basidiomycota</taxon>
        <taxon>Agaricomycotina</taxon>
        <taxon>Agaricomycetes</taxon>
        <taxon>Agaricomycetidae</taxon>
        <taxon>Agaricales</taxon>
        <taxon>Agaricineae</taxon>
        <taxon>Strophariaceae</taxon>
        <taxon>Hypholoma</taxon>
    </lineage>
</organism>
<dbReference type="STRING" id="945553.A0A0D2M883"/>
<dbReference type="InterPro" id="IPR002539">
    <property type="entry name" value="MaoC-like_dom"/>
</dbReference>
<dbReference type="PANTHER" id="PTHR10982:SF21">
    <property type="entry name" value="FATTY ACID SYNTHASE SUBUNIT BETA"/>
    <property type="match status" value="1"/>
</dbReference>
<dbReference type="CDD" id="cd00828">
    <property type="entry name" value="elong_cond_enzymes"/>
    <property type="match status" value="1"/>
</dbReference>
<keyword evidence="12" id="KW-0456">Lyase</keyword>
<dbReference type="Pfam" id="PF16073">
    <property type="entry name" value="SAT"/>
    <property type="match status" value="1"/>
</dbReference>
<reference evidence="22" key="1">
    <citation type="submission" date="2014-04" db="EMBL/GenBank/DDBJ databases">
        <title>Evolutionary Origins and Diversification of the Mycorrhizal Mutualists.</title>
        <authorList>
            <consortium name="DOE Joint Genome Institute"/>
            <consortium name="Mycorrhizal Genomics Consortium"/>
            <person name="Kohler A."/>
            <person name="Kuo A."/>
            <person name="Nagy L.G."/>
            <person name="Floudas D."/>
            <person name="Copeland A."/>
            <person name="Barry K.W."/>
            <person name="Cichocki N."/>
            <person name="Veneault-Fourrey C."/>
            <person name="LaButti K."/>
            <person name="Lindquist E.A."/>
            <person name="Lipzen A."/>
            <person name="Lundell T."/>
            <person name="Morin E."/>
            <person name="Murat C."/>
            <person name="Riley R."/>
            <person name="Ohm R."/>
            <person name="Sun H."/>
            <person name="Tunlid A."/>
            <person name="Henrissat B."/>
            <person name="Grigoriev I.V."/>
            <person name="Hibbett D.S."/>
            <person name="Martin F."/>
        </authorList>
    </citation>
    <scope>NUCLEOTIDE SEQUENCE [LARGE SCALE GENOMIC DNA]</scope>
    <source>
        <strain evidence="22">FD-334 SS-4</strain>
    </source>
</reference>
<dbReference type="Pfam" id="PF18314">
    <property type="entry name" value="FAS_I_H"/>
    <property type="match status" value="1"/>
</dbReference>
<dbReference type="Gene3D" id="6.20.240.10">
    <property type="match status" value="1"/>
</dbReference>
<dbReference type="FunFam" id="3.90.470.20:FF:000005">
    <property type="entry name" value="Fatty acid synthase alpha subunit FasA"/>
    <property type="match status" value="1"/>
</dbReference>
<dbReference type="GO" id="GO:0006635">
    <property type="term" value="P:fatty acid beta-oxidation"/>
    <property type="evidence" value="ECO:0007669"/>
    <property type="project" value="UniProtKB-UniPathway"/>
</dbReference>